<gene>
    <name evidence="1" type="ORF">MNBD_GAMMA19-652</name>
</gene>
<dbReference type="SFLD" id="SFLDS00003">
    <property type="entry name" value="Haloacid_Dehalogenase"/>
    <property type="match status" value="1"/>
</dbReference>
<dbReference type="InterPro" id="IPR023214">
    <property type="entry name" value="HAD_sf"/>
</dbReference>
<protein>
    <submittedName>
        <fullName evidence="1">GMP/IMP nucleotidase YrfG</fullName>
    </submittedName>
</protein>
<dbReference type="NCBIfam" id="TIGR01509">
    <property type="entry name" value="HAD-SF-IA-v3"/>
    <property type="match status" value="1"/>
</dbReference>
<dbReference type="GO" id="GO:0005829">
    <property type="term" value="C:cytosol"/>
    <property type="evidence" value="ECO:0007669"/>
    <property type="project" value="TreeGrafter"/>
</dbReference>
<dbReference type="AlphaFoldDB" id="A0A3B1BDJ4"/>
<reference evidence="1" key="1">
    <citation type="submission" date="2018-06" db="EMBL/GenBank/DDBJ databases">
        <authorList>
            <person name="Zhirakovskaya E."/>
        </authorList>
    </citation>
    <scope>NUCLEOTIDE SEQUENCE</scope>
</reference>
<dbReference type="InterPro" id="IPR050155">
    <property type="entry name" value="HAD-like_hydrolase_sf"/>
</dbReference>
<dbReference type="GO" id="GO:0006281">
    <property type="term" value="P:DNA repair"/>
    <property type="evidence" value="ECO:0007669"/>
    <property type="project" value="TreeGrafter"/>
</dbReference>
<dbReference type="SFLD" id="SFLDG01129">
    <property type="entry name" value="C1.5:_HAD__Beta-PGM__Phosphata"/>
    <property type="match status" value="1"/>
</dbReference>
<dbReference type="GO" id="GO:0008967">
    <property type="term" value="F:phosphoglycolate phosphatase activity"/>
    <property type="evidence" value="ECO:0007669"/>
    <property type="project" value="TreeGrafter"/>
</dbReference>
<dbReference type="InterPro" id="IPR036412">
    <property type="entry name" value="HAD-like_sf"/>
</dbReference>
<evidence type="ECO:0000313" key="1">
    <source>
        <dbReference type="EMBL" id="VAX04395.1"/>
    </source>
</evidence>
<sequence>MIQWNDIRTVLLDMDGTLLDLHFDNHFWREHMPRRYAEEREVPLEEARTELFRFYRAVEGTMDWYCLDYWSAKLDMDVAALKEEVDHLIAVHPHVVTFLDVVRTSGRRVVLVTNAHMKSLTLKMERTRLAGHLDAIICAHDIGVPKEDPGFWNKLQTVELFARETTLLVDDSLPVLRSAQEYGMGSLLCVHRPDSQAPDKDVGEFAAIRSFVDIMPPVDQPPPTVER</sequence>
<name>A0A3B1BDJ4_9ZZZZ</name>
<dbReference type="InterPro" id="IPR006439">
    <property type="entry name" value="HAD-SF_hydro_IA"/>
</dbReference>
<dbReference type="PANTHER" id="PTHR43434:SF3">
    <property type="entry name" value="GMP_IMP NUCLEOTIDASE YRFG"/>
    <property type="match status" value="1"/>
</dbReference>
<dbReference type="Gene3D" id="3.40.50.1000">
    <property type="entry name" value="HAD superfamily/HAD-like"/>
    <property type="match status" value="1"/>
</dbReference>
<dbReference type="EMBL" id="UOFV01000468">
    <property type="protein sequence ID" value="VAX04395.1"/>
    <property type="molecule type" value="Genomic_DNA"/>
</dbReference>
<proteinExistence type="predicted"/>
<dbReference type="PANTHER" id="PTHR43434">
    <property type="entry name" value="PHOSPHOGLYCOLATE PHOSPHATASE"/>
    <property type="match status" value="1"/>
</dbReference>
<accession>A0A3B1BDJ4</accession>
<dbReference type="Pfam" id="PF00702">
    <property type="entry name" value="Hydrolase"/>
    <property type="match status" value="1"/>
</dbReference>
<dbReference type="NCBIfam" id="NF011564">
    <property type="entry name" value="PRK14988.1"/>
    <property type="match status" value="1"/>
</dbReference>
<dbReference type="SUPFAM" id="SSF56784">
    <property type="entry name" value="HAD-like"/>
    <property type="match status" value="1"/>
</dbReference>
<organism evidence="1">
    <name type="scientific">hydrothermal vent metagenome</name>
    <dbReference type="NCBI Taxonomy" id="652676"/>
    <lineage>
        <taxon>unclassified sequences</taxon>
        <taxon>metagenomes</taxon>
        <taxon>ecological metagenomes</taxon>
    </lineage>
</organism>